<feature type="region of interest" description="Disordered" evidence="1">
    <location>
        <begin position="1"/>
        <end position="97"/>
    </location>
</feature>
<evidence type="ECO:0000313" key="3">
    <source>
        <dbReference type="Proteomes" id="UP001642464"/>
    </source>
</evidence>
<feature type="non-terminal residue" evidence="2">
    <location>
        <position position="1"/>
    </location>
</feature>
<reference evidence="2 3" key="1">
    <citation type="submission" date="2024-02" db="EMBL/GenBank/DDBJ databases">
        <authorList>
            <person name="Chen Y."/>
            <person name="Shah S."/>
            <person name="Dougan E. K."/>
            <person name="Thang M."/>
            <person name="Chan C."/>
        </authorList>
    </citation>
    <scope>NUCLEOTIDE SEQUENCE [LARGE SCALE GENOMIC DNA]</scope>
</reference>
<evidence type="ECO:0000256" key="1">
    <source>
        <dbReference type="SAM" id="MobiDB-lite"/>
    </source>
</evidence>
<feature type="compositionally biased region" description="Basic and acidic residues" evidence="1">
    <location>
        <begin position="41"/>
        <end position="53"/>
    </location>
</feature>
<feature type="non-terminal residue" evidence="2">
    <location>
        <position position="288"/>
    </location>
</feature>
<feature type="compositionally biased region" description="Acidic residues" evidence="1">
    <location>
        <begin position="54"/>
        <end position="73"/>
    </location>
</feature>
<protein>
    <submittedName>
        <fullName evidence="2">Uncharacterized protein</fullName>
    </submittedName>
</protein>
<dbReference type="Proteomes" id="UP001642464">
    <property type="component" value="Unassembled WGS sequence"/>
</dbReference>
<proteinExistence type="predicted"/>
<comment type="caution">
    <text evidence="2">The sequence shown here is derived from an EMBL/GenBank/DDBJ whole genome shotgun (WGS) entry which is preliminary data.</text>
</comment>
<evidence type="ECO:0000313" key="2">
    <source>
        <dbReference type="EMBL" id="CAK8996070.1"/>
    </source>
</evidence>
<sequence>ASLADAFQKGKTPLPKHFDLDETMGEDLGLGHTELDGQPLGDHEIPEAMREEFVESGEVPDGEKEEEKEDERDDFPSREGQDGSPGRVKQTAQMVAGDPRHAIASQVGFVEPEKMNSLTHPREWRRLQRACEGPKTTSCPIMRKMWLAQGEERNKLFRQWIFGKENVEHIESTLKMHVSQKHSEKEEEQLLTIINARKHGISEARIAAAIATQPGVRDPLVPNSEEDVGYWFTVERKRRKTNESELSVTTAGAVSNADAADAVCRAPHLFNNLSQASGLDMLKFMSDA</sequence>
<organism evidence="2 3">
    <name type="scientific">Durusdinium trenchii</name>
    <dbReference type="NCBI Taxonomy" id="1381693"/>
    <lineage>
        <taxon>Eukaryota</taxon>
        <taxon>Sar</taxon>
        <taxon>Alveolata</taxon>
        <taxon>Dinophyceae</taxon>
        <taxon>Suessiales</taxon>
        <taxon>Symbiodiniaceae</taxon>
        <taxon>Durusdinium</taxon>
    </lineage>
</organism>
<name>A0ABP0I0F4_9DINO</name>
<accession>A0ABP0I0F4</accession>
<keyword evidence="3" id="KW-1185">Reference proteome</keyword>
<dbReference type="EMBL" id="CAXAMM010002419">
    <property type="protein sequence ID" value="CAK8996070.1"/>
    <property type="molecule type" value="Genomic_DNA"/>
</dbReference>
<gene>
    <name evidence="2" type="ORF">SCF082_LOCUS4630</name>
</gene>